<evidence type="ECO:0000313" key="3">
    <source>
        <dbReference type="EMBL" id="GBO07087.1"/>
    </source>
</evidence>
<organism evidence="3 4">
    <name type="scientific">Araneus ventricosus</name>
    <name type="common">Orbweaver spider</name>
    <name type="synonym">Epeira ventricosa</name>
    <dbReference type="NCBI Taxonomy" id="182803"/>
    <lineage>
        <taxon>Eukaryota</taxon>
        <taxon>Metazoa</taxon>
        <taxon>Ecdysozoa</taxon>
        <taxon>Arthropoda</taxon>
        <taxon>Chelicerata</taxon>
        <taxon>Arachnida</taxon>
        <taxon>Araneae</taxon>
        <taxon>Araneomorphae</taxon>
        <taxon>Entelegynae</taxon>
        <taxon>Araneoidea</taxon>
        <taxon>Araneidae</taxon>
        <taxon>Araneus</taxon>
    </lineage>
</organism>
<dbReference type="Pfam" id="PF03221">
    <property type="entry name" value="HTH_Tnp_Tc5"/>
    <property type="match status" value="1"/>
</dbReference>
<dbReference type="PROSITE" id="PS51253">
    <property type="entry name" value="HTH_CENPB"/>
    <property type="match status" value="1"/>
</dbReference>
<protein>
    <recommendedName>
        <fullName evidence="2">HTH CENPB-type domain-containing protein</fullName>
    </recommendedName>
</protein>
<gene>
    <name evidence="3" type="ORF">AVEN_244449_1</name>
</gene>
<keyword evidence="1" id="KW-0238">DNA-binding</keyword>
<comment type="caution">
    <text evidence="3">The sequence shown here is derived from an EMBL/GenBank/DDBJ whole genome shotgun (WGS) entry which is preliminary data.</text>
</comment>
<evidence type="ECO:0000313" key="4">
    <source>
        <dbReference type="Proteomes" id="UP000499080"/>
    </source>
</evidence>
<proteinExistence type="predicted"/>
<sequence length="90" mass="10129">MENFSESHGWVEKFKNRHGLATRVLSGESASVNEGTVEQSKEDLATLVNGYEPKIIYNCDKTVLFYKLMPDKTLTFRGEPCHGGGKIKKH</sequence>
<feature type="domain" description="HTH CENPB-type" evidence="2">
    <location>
        <begin position="1"/>
        <end position="24"/>
    </location>
</feature>
<name>A0A4Y2U677_ARAVE</name>
<evidence type="ECO:0000256" key="1">
    <source>
        <dbReference type="ARBA" id="ARBA00023125"/>
    </source>
</evidence>
<dbReference type="OrthoDB" id="6431703at2759"/>
<dbReference type="AlphaFoldDB" id="A0A4Y2U677"/>
<keyword evidence="4" id="KW-1185">Reference proteome</keyword>
<dbReference type="GO" id="GO:0003677">
    <property type="term" value="F:DNA binding"/>
    <property type="evidence" value="ECO:0007669"/>
    <property type="project" value="UniProtKB-KW"/>
</dbReference>
<dbReference type="Proteomes" id="UP000499080">
    <property type="component" value="Unassembled WGS sequence"/>
</dbReference>
<dbReference type="InterPro" id="IPR006600">
    <property type="entry name" value="HTH_CenpB_DNA-bd_dom"/>
</dbReference>
<reference evidence="3 4" key="1">
    <citation type="journal article" date="2019" name="Sci. Rep.">
        <title>Orb-weaving spider Araneus ventricosus genome elucidates the spidroin gene catalogue.</title>
        <authorList>
            <person name="Kono N."/>
            <person name="Nakamura H."/>
            <person name="Ohtoshi R."/>
            <person name="Moran D.A.P."/>
            <person name="Shinohara A."/>
            <person name="Yoshida Y."/>
            <person name="Fujiwara M."/>
            <person name="Mori M."/>
            <person name="Tomita M."/>
            <person name="Arakawa K."/>
        </authorList>
    </citation>
    <scope>NUCLEOTIDE SEQUENCE [LARGE SCALE GENOMIC DNA]</scope>
</reference>
<dbReference type="EMBL" id="BGPR01033225">
    <property type="protein sequence ID" value="GBO07087.1"/>
    <property type="molecule type" value="Genomic_DNA"/>
</dbReference>
<accession>A0A4Y2U677</accession>
<evidence type="ECO:0000259" key="2">
    <source>
        <dbReference type="PROSITE" id="PS51253"/>
    </source>
</evidence>